<proteinExistence type="predicted"/>
<reference evidence="2" key="1">
    <citation type="submission" date="2014-08" db="EMBL/GenBank/DDBJ databases">
        <authorList>
            <person name="Sharma Rahul"/>
            <person name="Thines Marco"/>
        </authorList>
    </citation>
    <scope>NUCLEOTIDE SEQUENCE</scope>
</reference>
<evidence type="ECO:0000256" key="1">
    <source>
        <dbReference type="SAM" id="MobiDB-lite"/>
    </source>
</evidence>
<dbReference type="AlphaFoldDB" id="A0A0F7SJ91"/>
<feature type="compositionally biased region" description="Polar residues" evidence="1">
    <location>
        <begin position="383"/>
        <end position="395"/>
    </location>
</feature>
<feature type="region of interest" description="Disordered" evidence="1">
    <location>
        <begin position="355"/>
        <end position="402"/>
    </location>
</feature>
<name>A0A0F7SJ91_PHARH</name>
<feature type="compositionally biased region" description="Polar residues" evidence="1">
    <location>
        <begin position="314"/>
        <end position="323"/>
    </location>
</feature>
<feature type="compositionally biased region" description="Polar residues" evidence="1">
    <location>
        <begin position="355"/>
        <end position="369"/>
    </location>
</feature>
<feature type="region of interest" description="Disordered" evidence="1">
    <location>
        <begin position="288"/>
        <end position="329"/>
    </location>
</feature>
<accession>A0A0F7SJ91</accession>
<dbReference type="EMBL" id="LN483124">
    <property type="protein sequence ID" value="CED82132.1"/>
    <property type="molecule type" value="Genomic_DNA"/>
</dbReference>
<feature type="compositionally biased region" description="Polar residues" evidence="1">
    <location>
        <begin position="288"/>
        <end position="306"/>
    </location>
</feature>
<protein>
    <submittedName>
        <fullName evidence="2">Uncharacterized protein</fullName>
    </submittedName>
</protein>
<evidence type="ECO:0000313" key="2">
    <source>
        <dbReference type="EMBL" id="CED82132.1"/>
    </source>
</evidence>
<organism evidence="2">
    <name type="scientific">Phaffia rhodozyma</name>
    <name type="common">Yeast</name>
    <name type="synonym">Xanthophyllomyces dendrorhous</name>
    <dbReference type="NCBI Taxonomy" id="264483"/>
    <lineage>
        <taxon>Eukaryota</taxon>
        <taxon>Fungi</taxon>
        <taxon>Dikarya</taxon>
        <taxon>Basidiomycota</taxon>
        <taxon>Agaricomycotina</taxon>
        <taxon>Tremellomycetes</taxon>
        <taxon>Cystofilobasidiales</taxon>
        <taxon>Mrakiaceae</taxon>
        <taxon>Phaffia</taxon>
    </lineage>
</organism>
<sequence>MLGRVSVACRRSGRSLFNIAHPSPAFHVHACQTPFSRFASSTSPVDVASSTSLNVPLPSSPPKSRTVDETECVSASLHPASAETKPEPNTRILKSPPVISNRRLKALKYRLKIPEPLIFLNLTGFRRVVIPQAVAVRDQLAKKAKKGSIDPAEFIDEMNKLETERILKIPQDIHDSIRSKRKFWKFIRLPSFGPRSFRKLISAARAATSFFMVTGDRPNLVKAKRELRFLEEHYMLYFPDIAIRTNSLGDAFSTFGKKKVDSKRLVQIMETGGVEAMIAYRKDLDSGNDTSPVVKTEVPTKTNSPLNKKRAKSPTESIPTQRETVGDRSQKMIEQAKDGVMDVVGRVQESVSQAIESVPTYTSASSAEVSKNMVGASSDKDTPTSTKEQGSSEQTKQSRSDP</sequence>
<feature type="region of interest" description="Disordered" evidence="1">
    <location>
        <begin position="48"/>
        <end position="68"/>
    </location>
</feature>